<accession>A0A9X0DDS7</accession>
<dbReference type="AlphaFoldDB" id="A0A9X0DDS7"/>
<dbReference type="Proteomes" id="UP001163046">
    <property type="component" value="Unassembled WGS sequence"/>
</dbReference>
<reference evidence="2" key="1">
    <citation type="submission" date="2023-01" db="EMBL/GenBank/DDBJ databases">
        <title>Genome assembly of the deep-sea coral Lophelia pertusa.</title>
        <authorList>
            <person name="Herrera S."/>
            <person name="Cordes E."/>
        </authorList>
    </citation>
    <scope>NUCLEOTIDE SEQUENCE</scope>
    <source>
        <strain evidence="2">USNM1676648</strain>
        <tissue evidence="2">Polyp</tissue>
    </source>
</reference>
<feature type="transmembrane region" description="Helical" evidence="1">
    <location>
        <begin position="304"/>
        <end position="326"/>
    </location>
</feature>
<sequence length="369" mass="42788">MGICCTTPVYKPPRHHNKPFVRMCSSGNHFPNFADIGDTVVLFVDFGKNCMPLVRRNQDHSLGGATAGLVWPDRRNRDDGGVQYEIKLAGLQAYLQKVKPKNDDCTSFRSQAKILMTDDVLRDPGGLVKFIVPYCNSDGEYQGVVTEEDIEYDPNHRVYNHPLWDELIVHNEDIRQDIKRRSSSRLMETTYGSVGRQRHSLRSQREAAEPTDQVDAAASVEVLTATDEHDPLLRSPQAKRYWPDSWEMSWWRRHCCDPMMRSRNCFTRFWAAFFVAPLTNVTGFSLYYQLYLAEIFHQRFLTKLGHYLFMPLIVMMMMTFFAQWRFLGCYTLINTEVLILNGTAIMAFILMIWYTLWGLIQKTPCMGFS</sequence>
<feature type="transmembrane region" description="Helical" evidence="1">
    <location>
        <begin position="338"/>
        <end position="360"/>
    </location>
</feature>
<proteinExistence type="predicted"/>
<dbReference type="OrthoDB" id="5953878at2759"/>
<protein>
    <submittedName>
        <fullName evidence="2">Uncharacterized protein</fullName>
    </submittedName>
</protein>
<evidence type="ECO:0000313" key="3">
    <source>
        <dbReference type="Proteomes" id="UP001163046"/>
    </source>
</evidence>
<dbReference type="EMBL" id="MU825396">
    <property type="protein sequence ID" value="KAJ7394304.1"/>
    <property type="molecule type" value="Genomic_DNA"/>
</dbReference>
<keyword evidence="1" id="KW-0812">Transmembrane</keyword>
<evidence type="ECO:0000256" key="1">
    <source>
        <dbReference type="SAM" id="Phobius"/>
    </source>
</evidence>
<comment type="caution">
    <text evidence="2">The sequence shown here is derived from an EMBL/GenBank/DDBJ whole genome shotgun (WGS) entry which is preliminary data.</text>
</comment>
<organism evidence="2 3">
    <name type="scientific">Desmophyllum pertusum</name>
    <dbReference type="NCBI Taxonomy" id="174260"/>
    <lineage>
        <taxon>Eukaryota</taxon>
        <taxon>Metazoa</taxon>
        <taxon>Cnidaria</taxon>
        <taxon>Anthozoa</taxon>
        <taxon>Hexacorallia</taxon>
        <taxon>Scleractinia</taxon>
        <taxon>Caryophylliina</taxon>
        <taxon>Caryophylliidae</taxon>
        <taxon>Desmophyllum</taxon>
    </lineage>
</organism>
<keyword evidence="3" id="KW-1185">Reference proteome</keyword>
<evidence type="ECO:0000313" key="2">
    <source>
        <dbReference type="EMBL" id="KAJ7394304.1"/>
    </source>
</evidence>
<keyword evidence="1" id="KW-1133">Transmembrane helix</keyword>
<name>A0A9X0DDS7_9CNID</name>
<feature type="transmembrane region" description="Helical" evidence="1">
    <location>
        <begin position="269"/>
        <end position="292"/>
    </location>
</feature>
<keyword evidence="1" id="KW-0472">Membrane</keyword>
<gene>
    <name evidence="2" type="ORF">OS493_000106</name>
</gene>